<evidence type="ECO:0000313" key="3">
    <source>
        <dbReference type="Proteomes" id="UP001281614"/>
    </source>
</evidence>
<feature type="chain" id="PRO_5042279394" evidence="1">
    <location>
        <begin position="22"/>
        <end position="66"/>
    </location>
</feature>
<sequence length="66" mass="7371">MSTDRATPTLLISSILTLSIANTTIQVISDSIATIVAKPYKLTSTRRLRLTLPNPLKFNGIRRRFL</sequence>
<evidence type="ECO:0000313" key="2">
    <source>
        <dbReference type="EMBL" id="KAK2730110.1"/>
    </source>
</evidence>
<dbReference type="AlphaFoldDB" id="A0AAE0CY84"/>
<dbReference type="Proteomes" id="UP001281614">
    <property type="component" value="Unassembled WGS sequence"/>
</dbReference>
<evidence type="ECO:0000256" key="1">
    <source>
        <dbReference type="SAM" id="SignalP"/>
    </source>
</evidence>
<protein>
    <submittedName>
        <fullName evidence="2">Pol-like protein</fullName>
    </submittedName>
</protein>
<feature type="signal peptide" evidence="1">
    <location>
        <begin position="1"/>
        <end position="21"/>
    </location>
</feature>
<comment type="caution">
    <text evidence="2">The sequence shown here is derived from an EMBL/GenBank/DDBJ whole genome shotgun (WGS) entry which is preliminary data.</text>
</comment>
<accession>A0AAE0CY84</accession>
<name>A0AAE0CY84_COLKA</name>
<reference evidence="2" key="1">
    <citation type="submission" date="2023-02" db="EMBL/GenBank/DDBJ databases">
        <title>Colletotrichum kahawae CIFC_Que2 genome sequencing and assembly.</title>
        <authorList>
            <person name="Baroncelli R."/>
        </authorList>
    </citation>
    <scope>NUCLEOTIDE SEQUENCE</scope>
    <source>
        <strain evidence="2">CIFC_Que2</strain>
    </source>
</reference>
<gene>
    <name evidence="2" type="ORF">CKAH01_09763</name>
</gene>
<dbReference type="EMBL" id="VYYT01000710">
    <property type="protein sequence ID" value="KAK2730110.1"/>
    <property type="molecule type" value="Genomic_DNA"/>
</dbReference>
<organism evidence="2 3">
    <name type="scientific">Colletotrichum kahawae</name>
    <name type="common">Coffee berry disease fungus</name>
    <dbReference type="NCBI Taxonomy" id="34407"/>
    <lineage>
        <taxon>Eukaryota</taxon>
        <taxon>Fungi</taxon>
        <taxon>Dikarya</taxon>
        <taxon>Ascomycota</taxon>
        <taxon>Pezizomycotina</taxon>
        <taxon>Sordariomycetes</taxon>
        <taxon>Hypocreomycetidae</taxon>
        <taxon>Glomerellales</taxon>
        <taxon>Glomerellaceae</taxon>
        <taxon>Colletotrichum</taxon>
        <taxon>Colletotrichum gloeosporioides species complex</taxon>
    </lineage>
</organism>
<keyword evidence="1" id="KW-0732">Signal</keyword>
<proteinExistence type="predicted"/>
<keyword evidence="3" id="KW-1185">Reference proteome</keyword>